<dbReference type="InterPro" id="IPR050129">
    <property type="entry name" value="Zn_alcohol_dh"/>
</dbReference>
<organism evidence="4 5">
    <name type="scientific">Cohnella pontilimi</name>
    <dbReference type="NCBI Taxonomy" id="2564100"/>
    <lineage>
        <taxon>Bacteria</taxon>
        <taxon>Bacillati</taxon>
        <taxon>Bacillota</taxon>
        <taxon>Bacilli</taxon>
        <taxon>Bacillales</taxon>
        <taxon>Paenibacillaceae</taxon>
        <taxon>Cohnella</taxon>
    </lineage>
</organism>
<dbReference type="RefSeq" id="WP_136779287.1">
    <property type="nucleotide sequence ID" value="NZ_SUPK01000009.1"/>
</dbReference>
<dbReference type="SUPFAM" id="SSF50129">
    <property type="entry name" value="GroES-like"/>
    <property type="match status" value="1"/>
</dbReference>
<dbReference type="InterPro" id="IPR013154">
    <property type="entry name" value="ADH-like_N"/>
</dbReference>
<dbReference type="CDD" id="cd08261">
    <property type="entry name" value="Zn_ADH7"/>
    <property type="match status" value="1"/>
</dbReference>
<dbReference type="SUPFAM" id="SSF51735">
    <property type="entry name" value="NAD(P)-binding Rossmann-fold domains"/>
    <property type="match status" value="1"/>
</dbReference>
<proteinExistence type="predicted"/>
<protein>
    <submittedName>
        <fullName evidence="4">Zinc-binding alcohol dehydrogenase family protein</fullName>
    </submittedName>
</protein>
<evidence type="ECO:0000313" key="5">
    <source>
        <dbReference type="Proteomes" id="UP000309673"/>
    </source>
</evidence>
<dbReference type="InterPro" id="IPR013149">
    <property type="entry name" value="ADH-like_C"/>
</dbReference>
<evidence type="ECO:0000259" key="2">
    <source>
        <dbReference type="Pfam" id="PF00107"/>
    </source>
</evidence>
<dbReference type="OrthoDB" id="9777057at2"/>
<dbReference type="Pfam" id="PF08240">
    <property type="entry name" value="ADH_N"/>
    <property type="match status" value="1"/>
</dbReference>
<dbReference type="Gene3D" id="3.40.50.720">
    <property type="entry name" value="NAD(P)-binding Rossmann-like Domain"/>
    <property type="match status" value="1"/>
</dbReference>
<dbReference type="GO" id="GO:0016491">
    <property type="term" value="F:oxidoreductase activity"/>
    <property type="evidence" value="ECO:0007669"/>
    <property type="project" value="UniProtKB-KW"/>
</dbReference>
<name>A0A4U0F5E8_9BACL</name>
<dbReference type="PANTHER" id="PTHR43401">
    <property type="entry name" value="L-THREONINE 3-DEHYDROGENASE"/>
    <property type="match status" value="1"/>
</dbReference>
<keyword evidence="5" id="KW-1185">Reference proteome</keyword>
<dbReference type="EMBL" id="SUPK01000009">
    <property type="protein sequence ID" value="TJY39847.1"/>
    <property type="molecule type" value="Genomic_DNA"/>
</dbReference>
<feature type="domain" description="Alcohol dehydrogenase-like N-terminal" evidence="3">
    <location>
        <begin position="23"/>
        <end position="131"/>
    </location>
</feature>
<gene>
    <name evidence="4" type="ORF">E5161_18080</name>
</gene>
<dbReference type="Gene3D" id="3.90.180.10">
    <property type="entry name" value="Medium-chain alcohol dehydrogenases, catalytic domain"/>
    <property type="match status" value="1"/>
</dbReference>
<evidence type="ECO:0000313" key="4">
    <source>
        <dbReference type="EMBL" id="TJY39847.1"/>
    </source>
</evidence>
<accession>A0A4U0F5E8</accession>
<dbReference type="Proteomes" id="UP000309673">
    <property type="component" value="Unassembled WGS sequence"/>
</dbReference>
<reference evidence="4 5" key="1">
    <citation type="submission" date="2019-04" db="EMBL/GenBank/DDBJ databases">
        <title>Cohnella sp. nov., isolated from soil.</title>
        <authorList>
            <person name="Kim W."/>
        </authorList>
    </citation>
    <scope>NUCLEOTIDE SEQUENCE [LARGE SCALE GENOMIC DNA]</scope>
    <source>
        <strain evidence="4 5">CAU 1483</strain>
    </source>
</reference>
<dbReference type="InterPro" id="IPR036291">
    <property type="entry name" value="NAD(P)-bd_dom_sf"/>
</dbReference>
<feature type="domain" description="Alcohol dehydrogenase-like C-terminal" evidence="2">
    <location>
        <begin position="170"/>
        <end position="296"/>
    </location>
</feature>
<dbReference type="PANTHER" id="PTHR43401:SF3">
    <property type="entry name" value="L-GALACTONATE-5-DEHYDROGENASE"/>
    <property type="match status" value="1"/>
</dbReference>
<comment type="caution">
    <text evidence="4">The sequence shown here is derived from an EMBL/GenBank/DDBJ whole genome shotgun (WGS) entry which is preliminary data.</text>
</comment>
<dbReference type="Pfam" id="PF00107">
    <property type="entry name" value="ADH_zinc_N"/>
    <property type="match status" value="1"/>
</dbReference>
<dbReference type="AlphaFoldDB" id="A0A4U0F5E8"/>
<evidence type="ECO:0000259" key="3">
    <source>
        <dbReference type="Pfam" id="PF08240"/>
    </source>
</evidence>
<keyword evidence="1" id="KW-0560">Oxidoreductase</keyword>
<evidence type="ECO:0000256" key="1">
    <source>
        <dbReference type="ARBA" id="ARBA00023002"/>
    </source>
</evidence>
<dbReference type="InterPro" id="IPR011032">
    <property type="entry name" value="GroES-like_sf"/>
</dbReference>
<sequence>MKRISLNEPNQLAMREVEEPTLKDGEALVRVRRIGICGTDYHAFRGRQPFFEYPRVLGHELAGEVVKVQANGSAFSAGDKVTIVPYLECGQCIACLSGKPNCCSQLQVLGVHADGGMQEYFAVPVSHLMKTSEISLDAAATVECLSIGAHAVRRADIKKGEFALVIGAGPIGLGVMQFAQLAGAKVIAMDMNQGRLDFCKTWAKVDYTVNASENPAEEMRRITNGQFPTVVFDATGNAKSMSGAYQYAAHGGRIVYVGLVQADLSFPDPEFHKRELTILSSRNATVEDFENVIEMIRQGHVDTDAFITSRTPFDQIIDKFEYFMTPESGTIKAMITL</sequence>